<reference evidence="20 21" key="1">
    <citation type="submission" date="2019-12" db="EMBL/GenBank/DDBJ databases">
        <title>Paraburkholderia acidiphila 7Q-K02 sp. nov and Paraburkholderia acidisoli DHF22 sp. nov., two strains isolated from forest soil.</title>
        <authorList>
            <person name="Gao Z."/>
            <person name="Qiu L."/>
        </authorList>
    </citation>
    <scope>NUCLEOTIDE SEQUENCE [LARGE SCALE GENOMIC DNA]</scope>
    <source>
        <strain evidence="20 21">DHF22</strain>
    </source>
</reference>
<proteinExistence type="inferred from homology"/>
<evidence type="ECO:0000256" key="8">
    <source>
        <dbReference type="ARBA" id="ARBA00023004"/>
    </source>
</evidence>
<evidence type="ECO:0000256" key="9">
    <source>
        <dbReference type="ARBA" id="ARBA00023065"/>
    </source>
</evidence>
<dbReference type="NCBIfam" id="TIGR01783">
    <property type="entry name" value="TonB-siderophor"/>
    <property type="match status" value="1"/>
</dbReference>
<dbReference type="GO" id="GO:0015891">
    <property type="term" value="P:siderophore transport"/>
    <property type="evidence" value="ECO:0007669"/>
    <property type="project" value="InterPro"/>
</dbReference>
<evidence type="ECO:0000256" key="12">
    <source>
        <dbReference type="ARBA" id="ARBA00023170"/>
    </source>
</evidence>
<dbReference type="KEGG" id="pacs:FAZ98_23615"/>
<evidence type="ECO:0000256" key="5">
    <source>
        <dbReference type="ARBA" id="ARBA00022496"/>
    </source>
</evidence>
<keyword evidence="12 20" id="KW-0675">Receptor</keyword>
<dbReference type="GO" id="GO:0015344">
    <property type="term" value="F:siderophore uptake transmembrane transporter activity"/>
    <property type="evidence" value="ECO:0007669"/>
    <property type="project" value="TreeGrafter"/>
</dbReference>
<gene>
    <name evidence="20" type="ORF">FAZ98_23615</name>
</gene>
<keyword evidence="6 14" id="KW-0812">Transmembrane</keyword>
<evidence type="ECO:0000256" key="11">
    <source>
        <dbReference type="ARBA" id="ARBA00023136"/>
    </source>
</evidence>
<dbReference type="Pfam" id="PF07715">
    <property type="entry name" value="Plug"/>
    <property type="match status" value="1"/>
</dbReference>
<keyword evidence="8" id="KW-0408">Iron</keyword>
<dbReference type="GO" id="GO:0009279">
    <property type="term" value="C:cell outer membrane"/>
    <property type="evidence" value="ECO:0007669"/>
    <property type="project" value="UniProtKB-SubCell"/>
</dbReference>
<evidence type="ECO:0000313" key="21">
    <source>
        <dbReference type="Proteomes" id="UP000433577"/>
    </source>
</evidence>
<protein>
    <submittedName>
        <fullName evidence="20">TonB-dependent siderophore receptor</fullName>
    </submittedName>
</protein>
<dbReference type="InterPro" id="IPR039426">
    <property type="entry name" value="TonB-dep_rcpt-like"/>
</dbReference>
<feature type="chain" id="PRO_5031235779" evidence="17">
    <location>
        <begin position="29"/>
        <end position="752"/>
    </location>
</feature>
<keyword evidence="9" id="KW-0406">Ion transport</keyword>
<keyword evidence="3 14" id="KW-0813">Transport</keyword>
<dbReference type="PANTHER" id="PTHR32552">
    <property type="entry name" value="FERRICHROME IRON RECEPTOR-RELATED"/>
    <property type="match status" value="1"/>
</dbReference>
<dbReference type="InterPro" id="IPR036942">
    <property type="entry name" value="Beta-barrel_TonB_sf"/>
</dbReference>
<keyword evidence="13 14" id="KW-0998">Cell outer membrane</keyword>
<evidence type="ECO:0000256" key="4">
    <source>
        <dbReference type="ARBA" id="ARBA00022452"/>
    </source>
</evidence>
<dbReference type="GO" id="GO:0038023">
    <property type="term" value="F:signaling receptor activity"/>
    <property type="evidence" value="ECO:0007669"/>
    <property type="project" value="InterPro"/>
</dbReference>
<dbReference type="InterPro" id="IPR037066">
    <property type="entry name" value="Plug_dom_sf"/>
</dbReference>
<dbReference type="Gene3D" id="2.170.130.10">
    <property type="entry name" value="TonB-dependent receptor, plug domain"/>
    <property type="match status" value="1"/>
</dbReference>
<evidence type="ECO:0000259" key="19">
    <source>
        <dbReference type="Pfam" id="PF07715"/>
    </source>
</evidence>
<name>A0A7Z2GNH8_9BURK</name>
<keyword evidence="7 17" id="KW-0732">Signal</keyword>
<evidence type="ECO:0000256" key="6">
    <source>
        <dbReference type="ARBA" id="ARBA00022692"/>
    </source>
</evidence>
<evidence type="ECO:0000256" key="17">
    <source>
        <dbReference type="SAM" id="SignalP"/>
    </source>
</evidence>
<accession>A0A7Z2GNH8</accession>
<dbReference type="PROSITE" id="PS52016">
    <property type="entry name" value="TONB_DEPENDENT_REC_3"/>
    <property type="match status" value="1"/>
</dbReference>
<organism evidence="20 21">
    <name type="scientific">Paraburkholderia acidisoli</name>
    <dbReference type="NCBI Taxonomy" id="2571748"/>
    <lineage>
        <taxon>Bacteria</taxon>
        <taxon>Pseudomonadati</taxon>
        <taxon>Pseudomonadota</taxon>
        <taxon>Betaproteobacteria</taxon>
        <taxon>Burkholderiales</taxon>
        <taxon>Burkholderiaceae</taxon>
        <taxon>Paraburkholderia</taxon>
    </lineage>
</organism>
<dbReference type="InterPro" id="IPR010105">
    <property type="entry name" value="TonB_sidphr_rcpt"/>
</dbReference>
<dbReference type="RefSeq" id="WP_158954610.1">
    <property type="nucleotide sequence ID" value="NZ_CP046915.1"/>
</dbReference>
<feature type="domain" description="TonB-dependent receptor plug" evidence="19">
    <location>
        <begin position="100"/>
        <end position="204"/>
    </location>
</feature>
<evidence type="ECO:0000256" key="13">
    <source>
        <dbReference type="ARBA" id="ARBA00023237"/>
    </source>
</evidence>
<evidence type="ECO:0000256" key="10">
    <source>
        <dbReference type="ARBA" id="ARBA00023077"/>
    </source>
</evidence>
<keyword evidence="5" id="KW-0410">Iron transport</keyword>
<evidence type="ECO:0000313" key="20">
    <source>
        <dbReference type="EMBL" id="QGZ64810.1"/>
    </source>
</evidence>
<keyword evidence="10 15" id="KW-0798">TonB box</keyword>
<comment type="subcellular location">
    <subcellularLocation>
        <location evidence="1 14">Cell outer membrane</location>
        <topology evidence="1 14">Multi-pass membrane protein</topology>
    </subcellularLocation>
</comment>
<feature type="compositionally biased region" description="Low complexity" evidence="16">
    <location>
        <begin position="51"/>
        <end position="60"/>
    </location>
</feature>
<dbReference type="Pfam" id="PF00593">
    <property type="entry name" value="TonB_dep_Rec_b-barrel"/>
    <property type="match status" value="1"/>
</dbReference>
<dbReference type="OrthoDB" id="127311at2"/>
<keyword evidence="11 14" id="KW-0472">Membrane</keyword>
<keyword evidence="4 14" id="KW-1134">Transmembrane beta strand</keyword>
<feature type="signal peptide" evidence="17">
    <location>
        <begin position="1"/>
        <end position="28"/>
    </location>
</feature>
<dbReference type="SUPFAM" id="SSF56935">
    <property type="entry name" value="Porins"/>
    <property type="match status" value="1"/>
</dbReference>
<dbReference type="AlphaFoldDB" id="A0A7Z2GNH8"/>
<dbReference type="EMBL" id="CP046915">
    <property type="protein sequence ID" value="QGZ64810.1"/>
    <property type="molecule type" value="Genomic_DNA"/>
</dbReference>
<dbReference type="FunFam" id="2.40.170.20:FF:000005">
    <property type="entry name" value="TonB-dependent siderophore receptor"/>
    <property type="match status" value="1"/>
</dbReference>
<dbReference type="Proteomes" id="UP000433577">
    <property type="component" value="Chromosome 3"/>
</dbReference>
<dbReference type="CDD" id="cd01347">
    <property type="entry name" value="ligand_gated_channel"/>
    <property type="match status" value="1"/>
</dbReference>
<dbReference type="InterPro" id="IPR000531">
    <property type="entry name" value="Beta-barrel_TonB"/>
</dbReference>
<evidence type="ECO:0000256" key="3">
    <source>
        <dbReference type="ARBA" id="ARBA00022448"/>
    </source>
</evidence>
<evidence type="ECO:0000256" key="1">
    <source>
        <dbReference type="ARBA" id="ARBA00004571"/>
    </source>
</evidence>
<comment type="similarity">
    <text evidence="2 14 15">Belongs to the TonB-dependent receptor family.</text>
</comment>
<dbReference type="Gene3D" id="2.40.170.20">
    <property type="entry name" value="TonB-dependent receptor, beta-barrel domain"/>
    <property type="match status" value="1"/>
</dbReference>
<dbReference type="InterPro" id="IPR012910">
    <property type="entry name" value="Plug_dom"/>
</dbReference>
<evidence type="ECO:0000256" key="15">
    <source>
        <dbReference type="RuleBase" id="RU003357"/>
    </source>
</evidence>
<evidence type="ECO:0000256" key="16">
    <source>
        <dbReference type="SAM" id="MobiDB-lite"/>
    </source>
</evidence>
<sequence length="752" mass="80793">MKTGVRGSTALSNTLLFCLLGSALAAHAQTAASDAGSTGGAIEENSAAAPAGPAGTRQAASAAATLPTVKVTGQRASATGTADGYVPVSALTATKTDTPLIETPQSVSVVTRDQMTDQAAQTVAEALRYTASVLPEIRGASAQAAPYLMSRGFYLEQFLDGARMPSDVSFGYAIPSFDPYGLERIDVVHGPASVLYGQANPGGVANLVSKQPTTEPVHEVFMTTGSHNLVQGGVDLGGALTSDGKLAYRFTATGLDSSTQTAGTRQKRVYIAPAVTWKPDANTTLTVMAKYQRDPDVGYYNFAPAVGTVLFNPAGQISSHTNLGAPDFDHHSRTQFTLGYQFEHRFGATWTVRQNLRYTYVKDDFANVFPYAYAAGSNTTLNRYTFWNRESAKFFTVDNQAQAKFNTGPLAHTMLFGLDFQRVIYGEDVGAGFDAPSLDAFAPVYGNNTMPAETSFDHIRQKQLGVYAQDQIAWRKWRFLIGAREDWADADDTNTATATYAAQSARAFTWRTGLVYLFDSGIAPYASFSKSFDPQVGELYGGGIAKPTTAQQYEVGVKYQPPGYNSFVTASLFDLTERNVLTSDLDHPGYSTQAGQVRARGVELEGHASLTNDLNLAVSYTYLNDVTTESNDSATTISGQSTSLQGKTAWGIPRNIAAAWLDYTLHGGPLRGLGFGGGIRYLGASYDQSNSIRVPSVTLFDAAVHYDTGLHWLFSLNAKNLFNRTYVASCFSAVTCTYGDGVEVLATARYRW</sequence>
<dbReference type="FunFam" id="2.170.130.10:FF:000001">
    <property type="entry name" value="Catecholate siderophore TonB-dependent receptor"/>
    <property type="match status" value="1"/>
</dbReference>
<evidence type="ECO:0000256" key="14">
    <source>
        <dbReference type="PROSITE-ProRule" id="PRU01360"/>
    </source>
</evidence>
<feature type="domain" description="TonB-dependent receptor-like beta-barrel" evidence="18">
    <location>
        <begin position="277"/>
        <end position="721"/>
    </location>
</feature>
<keyword evidence="21" id="KW-1185">Reference proteome</keyword>
<evidence type="ECO:0000256" key="7">
    <source>
        <dbReference type="ARBA" id="ARBA00022729"/>
    </source>
</evidence>
<evidence type="ECO:0000256" key="2">
    <source>
        <dbReference type="ARBA" id="ARBA00009810"/>
    </source>
</evidence>
<feature type="region of interest" description="Disordered" evidence="16">
    <location>
        <begin position="35"/>
        <end position="60"/>
    </location>
</feature>
<dbReference type="PANTHER" id="PTHR32552:SF68">
    <property type="entry name" value="FERRICHROME OUTER MEMBRANE TRANSPORTER_PHAGE RECEPTOR"/>
    <property type="match status" value="1"/>
</dbReference>
<evidence type="ECO:0000259" key="18">
    <source>
        <dbReference type="Pfam" id="PF00593"/>
    </source>
</evidence>